<evidence type="ECO:0000256" key="2">
    <source>
        <dbReference type="ARBA" id="ARBA00006991"/>
    </source>
</evidence>
<dbReference type="FunFam" id="3.30.160.60:FF:001498">
    <property type="entry name" value="Zinc finger protein 404"/>
    <property type="match status" value="1"/>
</dbReference>
<name>A0AAV7RXN1_PLEWA</name>
<dbReference type="FunFam" id="3.30.160.60:FF:002711">
    <property type="entry name" value="Zinc finger protein 16"/>
    <property type="match status" value="1"/>
</dbReference>
<evidence type="ECO:0000313" key="15">
    <source>
        <dbReference type="Proteomes" id="UP001066276"/>
    </source>
</evidence>
<dbReference type="Gene3D" id="3.30.160.60">
    <property type="entry name" value="Classic Zinc Finger"/>
    <property type="match status" value="9"/>
</dbReference>
<feature type="domain" description="C2H2-type" evidence="13">
    <location>
        <begin position="322"/>
        <end position="350"/>
    </location>
</feature>
<feature type="domain" description="C2H2-type" evidence="13">
    <location>
        <begin position="611"/>
        <end position="639"/>
    </location>
</feature>
<feature type="domain" description="C2H2-type" evidence="13">
    <location>
        <begin position="580"/>
        <end position="603"/>
    </location>
</feature>
<feature type="region of interest" description="Disordered" evidence="11">
    <location>
        <begin position="185"/>
        <end position="205"/>
    </location>
</feature>
<dbReference type="FunFam" id="3.30.160.60:FF:001818">
    <property type="entry name" value="GDNF-inducible zinc finger protein 1 isoform X1"/>
    <property type="match status" value="1"/>
</dbReference>
<dbReference type="FunFam" id="3.30.160.60:FF:000690">
    <property type="entry name" value="Zinc finger protein 354C"/>
    <property type="match status" value="2"/>
</dbReference>
<feature type="domain" description="C2H2-type" evidence="13">
    <location>
        <begin position="838"/>
        <end position="865"/>
    </location>
</feature>
<comment type="subcellular location">
    <subcellularLocation>
        <location evidence="1">Nucleus</location>
    </subcellularLocation>
</comment>
<keyword evidence="4" id="KW-0677">Repeat</keyword>
<comment type="similarity">
    <text evidence="2">Belongs to the krueppel C2H2-type zinc-finger protein family.</text>
</comment>
<evidence type="ECO:0000313" key="14">
    <source>
        <dbReference type="EMBL" id="KAJ1156407.1"/>
    </source>
</evidence>
<dbReference type="PROSITE" id="PS50097">
    <property type="entry name" value="BTB"/>
    <property type="match status" value="1"/>
</dbReference>
<feature type="domain" description="C2H2-type" evidence="13">
    <location>
        <begin position="291"/>
        <end position="319"/>
    </location>
</feature>
<evidence type="ECO:0000256" key="4">
    <source>
        <dbReference type="ARBA" id="ARBA00022737"/>
    </source>
</evidence>
<feature type="domain" description="BTB" evidence="12">
    <location>
        <begin position="43"/>
        <end position="115"/>
    </location>
</feature>
<feature type="domain" description="C2H2-type" evidence="13">
    <location>
        <begin position="782"/>
        <end position="809"/>
    </location>
</feature>
<dbReference type="PROSITE" id="PS50157">
    <property type="entry name" value="ZINC_FINGER_C2H2_2"/>
    <property type="match status" value="12"/>
</dbReference>
<dbReference type="InterPro" id="IPR013087">
    <property type="entry name" value="Znf_C2H2_type"/>
</dbReference>
<feature type="domain" description="C2H2-type" evidence="13">
    <location>
        <begin position="698"/>
        <end position="725"/>
    </location>
</feature>
<evidence type="ECO:0008006" key="16">
    <source>
        <dbReference type="Google" id="ProtNLM"/>
    </source>
</evidence>
<proteinExistence type="inferred from homology"/>
<evidence type="ECO:0000259" key="13">
    <source>
        <dbReference type="PROSITE" id="PS50157"/>
    </source>
</evidence>
<feature type="domain" description="C2H2-type" evidence="13">
    <location>
        <begin position="640"/>
        <end position="668"/>
    </location>
</feature>
<dbReference type="SUPFAM" id="SSF57667">
    <property type="entry name" value="beta-beta-alpha zinc fingers"/>
    <property type="match status" value="5"/>
</dbReference>
<evidence type="ECO:0000256" key="10">
    <source>
        <dbReference type="PROSITE-ProRule" id="PRU00042"/>
    </source>
</evidence>
<dbReference type="FunFam" id="3.30.160.60:FF:001289">
    <property type="entry name" value="Zinc finger protein 574"/>
    <property type="match status" value="1"/>
</dbReference>
<keyword evidence="7" id="KW-0805">Transcription regulation</keyword>
<dbReference type="Proteomes" id="UP001066276">
    <property type="component" value="Chromosome 5"/>
</dbReference>
<feature type="compositionally biased region" description="Polar residues" evidence="11">
    <location>
        <begin position="467"/>
        <end position="481"/>
    </location>
</feature>
<dbReference type="InterPro" id="IPR000210">
    <property type="entry name" value="BTB/POZ_dom"/>
</dbReference>
<dbReference type="SMART" id="SM00355">
    <property type="entry name" value="ZnF_C2H2"/>
    <property type="match status" value="12"/>
</dbReference>
<evidence type="ECO:0000256" key="5">
    <source>
        <dbReference type="ARBA" id="ARBA00022771"/>
    </source>
</evidence>
<protein>
    <recommendedName>
        <fullName evidence="16">GDNF-inducible zinc finger protein 1-like</fullName>
    </recommendedName>
</protein>
<feature type="compositionally biased region" description="Acidic residues" evidence="11">
    <location>
        <begin position="494"/>
        <end position="512"/>
    </location>
</feature>
<keyword evidence="3" id="KW-0479">Metal-binding</keyword>
<feature type="region of interest" description="Disordered" evidence="11">
    <location>
        <begin position="451"/>
        <end position="518"/>
    </location>
</feature>
<reference evidence="14" key="1">
    <citation type="journal article" date="2022" name="bioRxiv">
        <title>Sequencing and chromosome-scale assembly of the giantPleurodeles waltlgenome.</title>
        <authorList>
            <person name="Brown T."/>
            <person name="Elewa A."/>
            <person name="Iarovenko S."/>
            <person name="Subramanian E."/>
            <person name="Araus A.J."/>
            <person name="Petzold A."/>
            <person name="Susuki M."/>
            <person name="Suzuki K.-i.T."/>
            <person name="Hayashi T."/>
            <person name="Toyoda A."/>
            <person name="Oliveira C."/>
            <person name="Osipova E."/>
            <person name="Leigh N.D."/>
            <person name="Simon A."/>
            <person name="Yun M.H."/>
        </authorList>
    </citation>
    <scope>NUCLEOTIDE SEQUENCE</scope>
    <source>
        <strain evidence="14">20211129_DDA</strain>
        <tissue evidence="14">Liver</tissue>
    </source>
</reference>
<keyword evidence="5 10" id="KW-0863">Zinc-finger</keyword>
<dbReference type="AlphaFoldDB" id="A0AAV7RXN1"/>
<evidence type="ECO:0000256" key="1">
    <source>
        <dbReference type="ARBA" id="ARBA00004123"/>
    </source>
</evidence>
<evidence type="ECO:0000256" key="7">
    <source>
        <dbReference type="ARBA" id="ARBA00023015"/>
    </source>
</evidence>
<feature type="region of interest" description="Disordered" evidence="11">
    <location>
        <begin position="906"/>
        <end position="938"/>
    </location>
</feature>
<dbReference type="GO" id="GO:0008270">
    <property type="term" value="F:zinc ion binding"/>
    <property type="evidence" value="ECO:0007669"/>
    <property type="project" value="UniProtKB-KW"/>
</dbReference>
<dbReference type="Pfam" id="PF12874">
    <property type="entry name" value="zf-met"/>
    <property type="match status" value="1"/>
</dbReference>
<dbReference type="Gene3D" id="3.30.710.10">
    <property type="entry name" value="Potassium Channel Kv1.1, Chain A"/>
    <property type="match status" value="1"/>
</dbReference>
<dbReference type="EMBL" id="JANPWB010000009">
    <property type="protein sequence ID" value="KAJ1156407.1"/>
    <property type="molecule type" value="Genomic_DNA"/>
</dbReference>
<feature type="domain" description="C2H2-type" evidence="13">
    <location>
        <begin position="670"/>
        <end position="697"/>
    </location>
</feature>
<feature type="domain" description="C2H2-type" evidence="13">
    <location>
        <begin position="726"/>
        <end position="753"/>
    </location>
</feature>
<feature type="compositionally biased region" description="Basic and acidic residues" evidence="11">
    <location>
        <begin position="451"/>
        <end position="461"/>
    </location>
</feature>
<keyword evidence="6" id="KW-0862">Zinc</keyword>
<dbReference type="Pfam" id="PF00096">
    <property type="entry name" value="zf-C2H2"/>
    <property type="match status" value="5"/>
</dbReference>
<feature type="compositionally biased region" description="Basic and acidic residues" evidence="11">
    <location>
        <begin position="186"/>
        <end position="201"/>
    </location>
</feature>
<accession>A0AAV7RXN1</accession>
<evidence type="ECO:0000256" key="9">
    <source>
        <dbReference type="ARBA" id="ARBA00023242"/>
    </source>
</evidence>
<evidence type="ECO:0000256" key="3">
    <source>
        <dbReference type="ARBA" id="ARBA00022723"/>
    </source>
</evidence>
<dbReference type="PANTHER" id="PTHR24394:SF29">
    <property type="entry name" value="MYONEURIN"/>
    <property type="match status" value="1"/>
</dbReference>
<dbReference type="InterPro" id="IPR036236">
    <property type="entry name" value="Znf_C2H2_sf"/>
</dbReference>
<dbReference type="GO" id="GO:0005634">
    <property type="term" value="C:nucleus"/>
    <property type="evidence" value="ECO:0007669"/>
    <property type="project" value="UniProtKB-SubCell"/>
</dbReference>
<dbReference type="PANTHER" id="PTHR24394">
    <property type="entry name" value="ZINC FINGER PROTEIN"/>
    <property type="match status" value="1"/>
</dbReference>
<keyword evidence="8" id="KW-0804">Transcription</keyword>
<dbReference type="InterPro" id="IPR011333">
    <property type="entry name" value="SKP1/BTB/POZ_sf"/>
</dbReference>
<dbReference type="SMART" id="SM00225">
    <property type="entry name" value="BTB"/>
    <property type="match status" value="1"/>
</dbReference>
<dbReference type="FunFam" id="3.30.160.60:FF:002343">
    <property type="entry name" value="Zinc finger protein 33A"/>
    <property type="match status" value="1"/>
</dbReference>
<organism evidence="14 15">
    <name type="scientific">Pleurodeles waltl</name>
    <name type="common">Iberian ribbed newt</name>
    <dbReference type="NCBI Taxonomy" id="8319"/>
    <lineage>
        <taxon>Eukaryota</taxon>
        <taxon>Metazoa</taxon>
        <taxon>Chordata</taxon>
        <taxon>Craniata</taxon>
        <taxon>Vertebrata</taxon>
        <taxon>Euteleostomi</taxon>
        <taxon>Amphibia</taxon>
        <taxon>Batrachia</taxon>
        <taxon>Caudata</taxon>
        <taxon>Salamandroidea</taxon>
        <taxon>Salamandridae</taxon>
        <taxon>Pleurodelinae</taxon>
        <taxon>Pleurodeles</taxon>
    </lineage>
</organism>
<dbReference type="SUPFAM" id="SSF54695">
    <property type="entry name" value="POZ domain"/>
    <property type="match status" value="1"/>
</dbReference>
<evidence type="ECO:0000256" key="11">
    <source>
        <dbReference type="SAM" id="MobiDB-lite"/>
    </source>
</evidence>
<evidence type="ECO:0000259" key="12">
    <source>
        <dbReference type="PROSITE" id="PS50097"/>
    </source>
</evidence>
<feature type="domain" description="C2H2-type" evidence="13">
    <location>
        <begin position="810"/>
        <end position="837"/>
    </location>
</feature>
<dbReference type="Pfam" id="PF00651">
    <property type="entry name" value="BTB"/>
    <property type="match status" value="1"/>
</dbReference>
<evidence type="ECO:0000256" key="6">
    <source>
        <dbReference type="ARBA" id="ARBA00022833"/>
    </source>
</evidence>
<keyword evidence="15" id="KW-1185">Reference proteome</keyword>
<comment type="caution">
    <text evidence="14">The sequence shown here is derived from an EMBL/GenBank/DDBJ whole genome shotgun (WGS) entry which is preliminary data.</text>
</comment>
<dbReference type="PROSITE" id="PS00028">
    <property type="entry name" value="ZINC_FINGER_C2H2_1"/>
    <property type="match status" value="12"/>
</dbReference>
<dbReference type="GO" id="GO:0000981">
    <property type="term" value="F:DNA-binding transcription factor activity, RNA polymerase II-specific"/>
    <property type="evidence" value="ECO:0007669"/>
    <property type="project" value="TreeGrafter"/>
</dbReference>
<feature type="domain" description="C2H2-type" evidence="13">
    <location>
        <begin position="754"/>
        <end position="781"/>
    </location>
</feature>
<gene>
    <name evidence="14" type="ORF">NDU88_009126</name>
</gene>
<keyword evidence="9" id="KW-0539">Nucleus</keyword>
<sequence length="938" mass="107284">MRVEAGRLAPPKVRNMKILIKSKIAASNLLCSLHSFYKLGHLCDTRIHTEHLGGQQEFLVHRAVLAASSNYFKELFLSDEVSDTKDCTLTVSDICSTEFTSFLEFVYTAKVELELDQVQRMREVAEKLECRDLLLIFEEMKPEGWEGFMDACRELKNGNKESSSVHVHKIEVDQSSYALQKLVTESSDKGAPEDQDKHNAKENAPPGLVQVLELTSMRNFCMDNVEHPRNTNRNQSEVNLCVLHHCKSLEICTDIRNVDGLRETNCHSEYRAKSKHKSSLGKSDNSMWQAYACRTCNKSFQFGNQYQSHMITKHSMNLAFKYCCHECNQFFSNQQHLCRHGLTVHSKERHLHFMNCNKQFKLHKGRKVHIQAPCRKRKKATVCSHCGRAVKCDIALHVQTRSSEKSQDNFYKCEHCSEGFPQESGHNTRLRKVEIQNKRYLPAHSKAMLSEHHDVDKRSGPEFRAQTPISGSPASTYNALSSEVDVGNGKEAQEENEDSEVDMEDKEEEDEDKSSALRIEETVEDTVFSEGEEVVISDTNDCSDNDFFNEKDADHIDSDEDFSVNKSAGRAVAKRSSYIIKCDRCEKEFASRKNYVDHCKVVHQCLPGKVYHCDVCSKSFATYNSWKEHKACVHTEERHFACSLCSATFKRKRDVRTHYARKHEGHVKRPLCSVCGKILSSRTALVFHMRTHTGEKPYLCSICHSRFAQPSQLKIHTRSHTGEKPYICEECGACFADKGKLNGHKRTHTGERLFKCDVCGKHFATNEYLKCHKRCHMGAKPYKCEVCGKTFGLRASLAQHSNVHAETRPYFCDQCGKTFTQQGALRRHQRIHTGEKPYKCKACERTFTDMSTLRRHVSIHDRSTHWRSFLIDLTTKKVHNWSKIETLSNVYNGDDSASDIWSVDQEKLPQPEGVSENGAEDLIANGKPRDNELSFTQL</sequence>
<dbReference type="Pfam" id="PF13912">
    <property type="entry name" value="zf-C2H2_6"/>
    <property type="match status" value="2"/>
</dbReference>
<evidence type="ECO:0000256" key="8">
    <source>
        <dbReference type="ARBA" id="ARBA00023163"/>
    </source>
</evidence>